<evidence type="ECO:0000313" key="3">
    <source>
        <dbReference type="EMBL" id="KXU11495.1"/>
    </source>
</evidence>
<evidence type="ECO:0000256" key="1">
    <source>
        <dbReference type="ARBA" id="ARBA00006068"/>
    </source>
</evidence>
<dbReference type="Gene3D" id="3.40.630.190">
    <property type="entry name" value="LCP protein"/>
    <property type="match status" value="1"/>
</dbReference>
<protein>
    <submittedName>
        <fullName evidence="3">Cell envelope-associated transcriptional attenuator LytR-CpsA-Psr, subfamily F2</fullName>
    </submittedName>
</protein>
<reference evidence="3 4" key="1">
    <citation type="submission" date="2016-01" db="EMBL/GenBank/DDBJ databases">
        <title>Highly variable Streptococcus oralis are common among viridans streptococci isolated from primates.</title>
        <authorList>
            <person name="Denapaite D."/>
            <person name="Rieger M."/>
            <person name="Koendgen S."/>
            <person name="Brueckner R."/>
            <person name="Ochigava I."/>
            <person name="Kappeler P."/>
            <person name="Maetz-Rensing K."/>
            <person name="Leendertz F."/>
            <person name="Hakenbeck R."/>
        </authorList>
    </citation>
    <scope>NUCLEOTIDE SEQUENCE [LARGE SCALE GENOMIC DNA]</scope>
    <source>
        <strain evidence="3 4">DD22</strain>
    </source>
</reference>
<dbReference type="PANTHER" id="PTHR33392">
    <property type="entry name" value="POLYISOPRENYL-TEICHOIC ACID--PEPTIDOGLYCAN TEICHOIC ACID TRANSFERASE TAGU"/>
    <property type="match status" value="1"/>
</dbReference>
<feature type="domain" description="Cell envelope-related transcriptional attenuator" evidence="2">
    <location>
        <begin position="1"/>
        <end position="151"/>
    </location>
</feature>
<evidence type="ECO:0000313" key="4">
    <source>
        <dbReference type="Proteomes" id="UP000070779"/>
    </source>
</evidence>
<dbReference type="PATRIC" id="fig|28037.238.peg.1663"/>
<dbReference type="InterPro" id="IPR050922">
    <property type="entry name" value="LytR/CpsA/Psr_CW_biosynth"/>
</dbReference>
<dbReference type="PANTHER" id="PTHR33392:SF6">
    <property type="entry name" value="POLYISOPRENYL-TEICHOIC ACID--PEPTIDOGLYCAN TEICHOIC ACID TRANSFERASE TAGU"/>
    <property type="match status" value="1"/>
</dbReference>
<dbReference type="EMBL" id="LQZD01000374">
    <property type="protein sequence ID" value="KXU11495.1"/>
    <property type="molecule type" value="Genomic_DNA"/>
</dbReference>
<sequence>MILLTVNPHTKKTTMLSLERDILTKIQHKDGSVEEAKLNAAYAGGGAELAISTIQKMMNIHIDRYVMVNMQGLQQLVDAVGGVTVNNTLGFPISITDQEEFNKISIGVGQQTLNGEEALVYSRMRYQDPEGDYGRQKRQREVIQKVVEKVLSLNSVSHYQSILKALSTNMQTNIDLSAKSIPQLLGYQDSFKNIETHQLRGEDAELQGISYQIVTTEHMLEMQNLLRRSLGKEEVTEVETNAVLYEAALGRTATSTNASSVEIEQN</sequence>
<dbReference type="AlphaFoldDB" id="A0A139RA34"/>
<accession>A0A139RA34</accession>
<proteinExistence type="inferred from homology"/>
<evidence type="ECO:0000259" key="2">
    <source>
        <dbReference type="Pfam" id="PF03816"/>
    </source>
</evidence>
<organism evidence="3 4">
    <name type="scientific">Streptococcus mitis</name>
    <dbReference type="NCBI Taxonomy" id="28037"/>
    <lineage>
        <taxon>Bacteria</taxon>
        <taxon>Bacillati</taxon>
        <taxon>Bacillota</taxon>
        <taxon>Bacilli</taxon>
        <taxon>Lactobacillales</taxon>
        <taxon>Streptococcaceae</taxon>
        <taxon>Streptococcus</taxon>
        <taxon>Streptococcus mitis group</taxon>
    </lineage>
</organism>
<name>A0A139RA34_STRMT</name>
<gene>
    <name evidence="3" type="ORF">SMIDD22_01385</name>
</gene>
<comment type="caution">
    <text evidence="3">The sequence shown here is derived from an EMBL/GenBank/DDBJ whole genome shotgun (WGS) entry which is preliminary data.</text>
</comment>
<dbReference type="Proteomes" id="UP000070779">
    <property type="component" value="Unassembled WGS sequence"/>
</dbReference>
<dbReference type="Pfam" id="PF03816">
    <property type="entry name" value="LytR_cpsA_psr"/>
    <property type="match status" value="1"/>
</dbReference>
<dbReference type="InterPro" id="IPR004474">
    <property type="entry name" value="LytR_CpsA_psr"/>
</dbReference>
<comment type="similarity">
    <text evidence="1">Belongs to the LytR/CpsA/Psr (LCP) family.</text>
</comment>
<dbReference type="NCBIfam" id="TIGR00350">
    <property type="entry name" value="lytR_cpsA_psr"/>
    <property type="match status" value="1"/>
</dbReference>